<name>A0ABW4FJZ8_9PSEU</name>
<dbReference type="EMBL" id="JBHUCP010000009">
    <property type="protein sequence ID" value="MFD1530796.1"/>
    <property type="molecule type" value="Genomic_DNA"/>
</dbReference>
<comment type="similarity">
    <text evidence="1">Belongs to the Cu-Zn superoxide dismutase family.</text>
</comment>
<protein>
    <submittedName>
        <fullName evidence="2">Superoxide dismutase</fullName>
    </submittedName>
</protein>
<dbReference type="Gene3D" id="2.60.40.200">
    <property type="entry name" value="Superoxide dismutase, copper/zinc binding domain"/>
    <property type="match status" value="1"/>
</dbReference>
<reference evidence="3" key="1">
    <citation type="journal article" date="2019" name="Int. J. Syst. Evol. Microbiol.">
        <title>The Global Catalogue of Microorganisms (GCM) 10K type strain sequencing project: providing services to taxonomists for standard genome sequencing and annotation.</title>
        <authorList>
            <consortium name="The Broad Institute Genomics Platform"/>
            <consortium name="The Broad Institute Genome Sequencing Center for Infectious Disease"/>
            <person name="Wu L."/>
            <person name="Ma J."/>
        </authorList>
    </citation>
    <scope>NUCLEOTIDE SEQUENCE [LARGE SCALE GENOMIC DNA]</scope>
    <source>
        <strain evidence="3">JCM 12165</strain>
    </source>
</reference>
<keyword evidence="3" id="KW-1185">Reference proteome</keyword>
<gene>
    <name evidence="2" type="ORF">ACFSCY_15215</name>
</gene>
<dbReference type="InterPro" id="IPR036423">
    <property type="entry name" value="SOD-like_Cu/Zn_dom_sf"/>
</dbReference>
<organism evidence="2 3">
    <name type="scientific">Pseudonocardia aurantiaca</name>
    <dbReference type="NCBI Taxonomy" id="75290"/>
    <lineage>
        <taxon>Bacteria</taxon>
        <taxon>Bacillati</taxon>
        <taxon>Actinomycetota</taxon>
        <taxon>Actinomycetes</taxon>
        <taxon>Pseudonocardiales</taxon>
        <taxon>Pseudonocardiaceae</taxon>
        <taxon>Pseudonocardia</taxon>
    </lineage>
</organism>
<dbReference type="SUPFAM" id="SSF49329">
    <property type="entry name" value="Cu,Zn superoxide dismutase-like"/>
    <property type="match status" value="1"/>
</dbReference>
<evidence type="ECO:0000256" key="1">
    <source>
        <dbReference type="ARBA" id="ARBA00010457"/>
    </source>
</evidence>
<comment type="caution">
    <text evidence="2">The sequence shown here is derived from an EMBL/GenBank/DDBJ whole genome shotgun (WGS) entry which is preliminary data.</text>
</comment>
<dbReference type="Proteomes" id="UP001597145">
    <property type="component" value="Unassembled WGS sequence"/>
</dbReference>
<accession>A0ABW4FJZ8</accession>
<sequence>MEQTATFEAEPGTAVTYDPELVRVGSRAAVQSRSRNGSTTVRLAVRGVEPRRVYGAHLHANPCGARPEDAGPHFQYTVDPMQPSVDPRFANPQNEIWLDVVTDETGAGSAEATVEWEFPADRRAGSVVVHAMPTSGERVGVDTAGARVACISVGF</sequence>
<evidence type="ECO:0000313" key="3">
    <source>
        <dbReference type="Proteomes" id="UP001597145"/>
    </source>
</evidence>
<dbReference type="RefSeq" id="WP_343970596.1">
    <property type="nucleotide sequence ID" value="NZ_BAAAJG010000002.1"/>
</dbReference>
<proteinExistence type="inferred from homology"/>
<evidence type="ECO:0000313" key="2">
    <source>
        <dbReference type="EMBL" id="MFD1530796.1"/>
    </source>
</evidence>